<dbReference type="SUPFAM" id="SSF51905">
    <property type="entry name" value="FAD/NAD(P)-binding domain"/>
    <property type="match status" value="1"/>
</dbReference>
<dbReference type="PANTHER" id="PTHR23023">
    <property type="entry name" value="DIMETHYLANILINE MONOOXYGENASE"/>
    <property type="match status" value="1"/>
</dbReference>
<dbReference type="AlphaFoldDB" id="A0AA40A4U8"/>
<comment type="caution">
    <text evidence="6">The sequence shown here is derived from an EMBL/GenBank/DDBJ whole genome shotgun (WGS) entry which is preliminary data.</text>
</comment>
<organism evidence="6 7">
    <name type="scientific">Lasiosphaeria miniovina</name>
    <dbReference type="NCBI Taxonomy" id="1954250"/>
    <lineage>
        <taxon>Eukaryota</taxon>
        <taxon>Fungi</taxon>
        <taxon>Dikarya</taxon>
        <taxon>Ascomycota</taxon>
        <taxon>Pezizomycotina</taxon>
        <taxon>Sordariomycetes</taxon>
        <taxon>Sordariomycetidae</taxon>
        <taxon>Sordariales</taxon>
        <taxon>Lasiosphaeriaceae</taxon>
        <taxon>Lasiosphaeria</taxon>
    </lineage>
</organism>
<dbReference type="GO" id="GO:0050660">
    <property type="term" value="F:flavin adenine dinucleotide binding"/>
    <property type="evidence" value="ECO:0007669"/>
    <property type="project" value="InterPro"/>
</dbReference>
<proteinExistence type="inferred from homology"/>
<accession>A0AA40A4U8</accession>
<gene>
    <name evidence="6" type="ORF">B0T26DRAFT_653163</name>
</gene>
<evidence type="ECO:0000256" key="5">
    <source>
        <dbReference type="SAM" id="MobiDB-lite"/>
    </source>
</evidence>
<dbReference type="InterPro" id="IPR050346">
    <property type="entry name" value="FMO-like"/>
</dbReference>
<evidence type="ECO:0000256" key="1">
    <source>
        <dbReference type="ARBA" id="ARBA00009183"/>
    </source>
</evidence>
<name>A0AA40A4U8_9PEZI</name>
<feature type="compositionally biased region" description="Polar residues" evidence="5">
    <location>
        <begin position="61"/>
        <end position="73"/>
    </location>
</feature>
<keyword evidence="2" id="KW-0285">Flavoprotein</keyword>
<dbReference type="Gene3D" id="3.50.50.60">
    <property type="entry name" value="FAD/NAD(P)-binding domain"/>
    <property type="match status" value="3"/>
</dbReference>
<dbReference type="InterPro" id="IPR020946">
    <property type="entry name" value="Flavin_mOase-like"/>
</dbReference>
<dbReference type="Pfam" id="PF00743">
    <property type="entry name" value="FMO-like"/>
    <property type="match status" value="1"/>
</dbReference>
<dbReference type="Proteomes" id="UP001172101">
    <property type="component" value="Unassembled WGS sequence"/>
</dbReference>
<dbReference type="GO" id="GO:0004499">
    <property type="term" value="F:N,N-dimethylaniline monooxygenase activity"/>
    <property type="evidence" value="ECO:0007669"/>
    <property type="project" value="InterPro"/>
</dbReference>
<evidence type="ECO:0000313" key="7">
    <source>
        <dbReference type="Proteomes" id="UP001172101"/>
    </source>
</evidence>
<evidence type="ECO:0000256" key="4">
    <source>
        <dbReference type="ARBA" id="ARBA00023002"/>
    </source>
</evidence>
<evidence type="ECO:0000256" key="3">
    <source>
        <dbReference type="ARBA" id="ARBA00022827"/>
    </source>
</evidence>
<comment type="similarity">
    <text evidence="1">Belongs to the FMO family.</text>
</comment>
<evidence type="ECO:0008006" key="8">
    <source>
        <dbReference type="Google" id="ProtNLM"/>
    </source>
</evidence>
<evidence type="ECO:0000313" key="6">
    <source>
        <dbReference type="EMBL" id="KAK0709285.1"/>
    </source>
</evidence>
<dbReference type="InterPro" id="IPR036188">
    <property type="entry name" value="FAD/NAD-bd_sf"/>
</dbReference>
<keyword evidence="4" id="KW-0560">Oxidoreductase</keyword>
<feature type="compositionally biased region" description="Low complexity" evidence="5">
    <location>
        <begin position="21"/>
        <end position="38"/>
    </location>
</feature>
<sequence length="361" mass="39171">MGAEVGNGNGHRASLTVKNNPGRSDAGGSSASSPAGSPTIPCPTVSLIRYPDEKEKERTDQATNQNPRRTCSPSKFKDKKVLVMGLSSTAGDILPTTIPVAAAVHVSHRRGVLPFKRYLRGKPIDLYSTWRRRQMGQALARWAPGVARRVVDRAITGMARASFPFPLPLDNPAWGFEPFPSPSYALPASFELALPYIRDGSLGLLPGVRRFVGPKDIKFADGTVLDDVDSVILCTGYSADWALSAPFMETAGAGPPKQPRLYLNMFPPAYADSCVVQTHCLFGKNNGFNFGDVTAWAVGNLWRGTVTAPSHAAMEAQVDGHHAWLAARWDEDQHCDLSAVRQWEYQQWIHGAAGTSMENLG</sequence>
<feature type="region of interest" description="Disordered" evidence="5">
    <location>
        <begin position="1"/>
        <end position="75"/>
    </location>
</feature>
<dbReference type="GeneID" id="85321702"/>
<keyword evidence="3" id="KW-0274">FAD</keyword>
<protein>
    <recommendedName>
        <fullName evidence="8">Monooxygenase</fullName>
    </recommendedName>
</protein>
<reference evidence="6" key="1">
    <citation type="submission" date="2023-06" db="EMBL/GenBank/DDBJ databases">
        <title>Genome-scale phylogeny and comparative genomics of the fungal order Sordariales.</title>
        <authorList>
            <consortium name="Lawrence Berkeley National Laboratory"/>
            <person name="Hensen N."/>
            <person name="Bonometti L."/>
            <person name="Westerberg I."/>
            <person name="Brannstrom I.O."/>
            <person name="Guillou S."/>
            <person name="Cros-Aarteil S."/>
            <person name="Calhoun S."/>
            <person name="Haridas S."/>
            <person name="Kuo A."/>
            <person name="Mondo S."/>
            <person name="Pangilinan J."/>
            <person name="Riley R."/>
            <person name="LaButti K."/>
            <person name="Andreopoulos B."/>
            <person name="Lipzen A."/>
            <person name="Chen C."/>
            <person name="Yanf M."/>
            <person name="Daum C."/>
            <person name="Ng V."/>
            <person name="Clum A."/>
            <person name="Steindorff A."/>
            <person name="Ohm R."/>
            <person name="Martin F."/>
            <person name="Silar P."/>
            <person name="Natvig D."/>
            <person name="Lalanne C."/>
            <person name="Gautier V."/>
            <person name="Ament-velasquez S.L."/>
            <person name="Kruys A."/>
            <person name="Hutchinson M.I."/>
            <person name="Powell A.J."/>
            <person name="Barry K."/>
            <person name="Miller A.N."/>
            <person name="Grigoriev I.V."/>
            <person name="Debuchy R."/>
            <person name="Gladieux P."/>
            <person name="Thoren M.H."/>
            <person name="Johannesson H."/>
        </authorList>
    </citation>
    <scope>NUCLEOTIDE SEQUENCE</scope>
    <source>
        <strain evidence="6">SMH2392-1A</strain>
    </source>
</reference>
<dbReference type="EMBL" id="JAUIRO010000006">
    <property type="protein sequence ID" value="KAK0709285.1"/>
    <property type="molecule type" value="Genomic_DNA"/>
</dbReference>
<dbReference type="GO" id="GO:0050661">
    <property type="term" value="F:NADP binding"/>
    <property type="evidence" value="ECO:0007669"/>
    <property type="project" value="InterPro"/>
</dbReference>
<dbReference type="RefSeq" id="XP_060292589.1">
    <property type="nucleotide sequence ID" value="XM_060438432.1"/>
</dbReference>
<feature type="compositionally biased region" description="Basic and acidic residues" evidence="5">
    <location>
        <begin position="50"/>
        <end position="60"/>
    </location>
</feature>
<keyword evidence="7" id="KW-1185">Reference proteome</keyword>
<evidence type="ECO:0000256" key="2">
    <source>
        <dbReference type="ARBA" id="ARBA00022630"/>
    </source>
</evidence>